<dbReference type="STRING" id="1508404.JMA_12570"/>
<keyword evidence="2" id="KW-1185">Reference proteome</keyword>
<dbReference type="OrthoDB" id="2361637at2"/>
<protein>
    <recommendedName>
        <fullName evidence="3">WVELL protein</fullName>
    </recommendedName>
</protein>
<name>A0A0B5AR56_9BACL</name>
<dbReference type="BioCyc" id="JESP1508404:G14D9-10492-MONOMER"/>
<proteinExistence type="predicted"/>
<gene>
    <name evidence="1" type="ORF">JMA_12570</name>
</gene>
<evidence type="ECO:0000313" key="2">
    <source>
        <dbReference type="Proteomes" id="UP000031449"/>
    </source>
</evidence>
<dbReference type="EMBL" id="CP009416">
    <property type="protein sequence ID" value="AJD90574.1"/>
    <property type="molecule type" value="Genomic_DNA"/>
</dbReference>
<sequence length="87" mass="10073">MSEEKQALIDKLRLKDPTLSEEKAGMLIDLLREDFEATYAKAGYEYQGEEMSKRIVEQWIDNYGDRISEVAAMNEKYAAILKNDDVH</sequence>
<evidence type="ECO:0008006" key="3">
    <source>
        <dbReference type="Google" id="ProtNLM"/>
    </source>
</evidence>
<reference evidence="1 2" key="1">
    <citation type="submission" date="2014-08" db="EMBL/GenBank/DDBJ databases">
        <title>Complete genome of a marine bacteria Jeotgalibacillus malaysiensis.</title>
        <authorList>
            <person name="Yaakop A.S."/>
            <person name="Chan K.-G."/>
            <person name="Goh K.M."/>
        </authorList>
    </citation>
    <scope>NUCLEOTIDE SEQUENCE [LARGE SCALE GENOMIC DNA]</scope>
    <source>
        <strain evidence="1 2">D5</strain>
    </source>
</reference>
<dbReference type="InterPro" id="IPR026952">
    <property type="entry name" value="WVELL"/>
</dbReference>
<dbReference type="AlphaFoldDB" id="A0A0B5AR56"/>
<evidence type="ECO:0000313" key="1">
    <source>
        <dbReference type="EMBL" id="AJD90574.1"/>
    </source>
</evidence>
<accession>A0A0B5AR56</accession>
<dbReference type="KEGG" id="jeo:JMA_12570"/>
<organism evidence="1 2">
    <name type="scientific">Jeotgalibacillus malaysiensis</name>
    <dbReference type="NCBI Taxonomy" id="1508404"/>
    <lineage>
        <taxon>Bacteria</taxon>
        <taxon>Bacillati</taxon>
        <taxon>Bacillota</taxon>
        <taxon>Bacilli</taxon>
        <taxon>Bacillales</taxon>
        <taxon>Caryophanaceae</taxon>
        <taxon>Jeotgalibacillus</taxon>
    </lineage>
</organism>
<dbReference type="Proteomes" id="UP000031449">
    <property type="component" value="Chromosome"/>
</dbReference>
<dbReference type="HOGENOM" id="CLU_170121_0_0_9"/>
<dbReference type="Pfam" id="PF14043">
    <property type="entry name" value="WVELL"/>
    <property type="match status" value="1"/>
</dbReference>